<feature type="region of interest" description="Disordered" evidence="12">
    <location>
        <begin position="879"/>
        <end position="899"/>
    </location>
</feature>
<feature type="transmembrane region" description="Helical" evidence="13">
    <location>
        <begin position="519"/>
        <end position="539"/>
    </location>
</feature>
<evidence type="ECO:0000256" key="5">
    <source>
        <dbReference type="ARBA" id="ARBA00022692"/>
    </source>
</evidence>
<keyword evidence="5 13" id="KW-0812">Transmembrane</keyword>
<dbReference type="CDD" id="cd18603">
    <property type="entry name" value="ABC_6TM_MRP1_2_3_6_D2_like"/>
    <property type="match status" value="1"/>
</dbReference>
<keyword evidence="9 13" id="KW-1133">Transmembrane helix</keyword>
<comment type="function">
    <text evidence="11">Cooperates for the ATP-dependent vacuolar transport of bilirubin and glutathione conjugates.</text>
</comment>
<dbReference type="PANTHER" id="PTHR24223">
    <property type="entry name" value="ATP-BINDING CASSETTE SUB-FAMILY C"/>
    <property type="match status" value="1"/>
</dbReference>
<dbReference type="Gene3D" id="3.40.50.300">
    <property type="entry name" value="P-loop containing nucleotide triphosphate hydrolases"/>
    <property type="match status" value="2"/>
</dbReference>
<evidence type="ECO:0000256" key="7">
    <source>
        <dbReference type="ARBA" id="ARBA00022741"/>
    </source>
</evidence>
<dbReference type="CDD" id="cd18579">
    <property type="entry name" value="ABC_6TM_ABCC_D1"/>
    <property type="match status" value="1"/>
</dbReference>
<organism evidence="16 17">
    <name type="scientific">Saccharomyces uvarum</name>
    <name type="common">Yeast</name>
    <name type="synonym">Saccharomyces bayanus var. uvarum</name>
    <dbReference type="NCBI Taxonomy" id="230603"/>
    <lineage>
        <taxon>Eukaryota</taxon>
        <taxon>Fungi</taxon>
        <taxon>Dikarya</taxon>
        <taxon>Ascomycota</taxon>
        <taxon>Saccharomycotina</taxon>
        <taxon>Saccharomycetes</taxon>
        <taxon>Saccharomycetales</taxon>
        <taxon>Saccharomycetaceae</taxon>
        <taxon>Saccharomyces</taxon>
    </lineage>
</organism>
<reference evidence="16" key="1">
    <citation type="submission" date="2022-10" db="EMBL/GenBank/DDBJ databases">
        <authorList>
            <person name="Byrne P K."/>
        </authorList>
    </citation>
    <scope>NUCLEOTIDE SEQUENCE</scope>
    <source>
        <strain evidence="16">CBS7001</strain>
    </source>
</reference>
<dbReference type="FunFam" id="1.20.1560.10:FF:000020">
    <property type="entry name" value="ABC metal ion transporter"/>
    <property type="match status" value="1"/>
</dbReference>
<dbReference type="GO" id="GO:0042144">
    <property type="term" value="P:vacuole fusion, non-autophagic"/>
    <property type="evidence" value="ECO:0007669"/>
    <property type="project" value="UniProtKB-ARBA"/>
</dbReference>
<evidence type="ECO:0000256" key="6">
    <source>
        <dbReference type="ARBA" id="ARBA00022737"/>
    </source>
</evidence>
<evidence type="ECO:0000256" key="4">
    <source>
        <dbReference type="ARBA" id="ARBA00022554"/>
    </source>
</evidence>
<comment type="subcellular location">
    <subcellularLocation>
        <location evidence="1">Vacuole membrane</location>
        <topology evidence="1">Multi-pass membrane protein</topology>
    </subcellularLocation>
</comment>
<dbReference type="FunFam" id="1.20.1560.10:FF:000013">
    <property type="entry name" value="ABC transporter C family member 2"/>
    <property type="match status" value="1"/>
</dbReference>
<dbReference type="GO" id="GO:0005524">
    <property type="term" value="F:ATP binding"/>
    <property type="evidence" value="ECO:0007669"/>
    <property type="project" value="UniProtKB-KW"/>
</dbReference>
<dbReference type="SMART" id="SM00382">
    <property type="entry name" value="AAA"/>
    <property type="match status" value="2"/>
</dbReference>
<dbReference type="InterPro" id="IPR056227">
    <property type="entry name" value="TMD0_ABC"/>
</dbReference>
<evidence type="ECO:0000313" key="17">
    <source>
        <dbReference type="Proteomes" id="UP001162090"/>
    </source>
</evidence>
<feature type="transmembrane region" description="Helical" evidence="13">
    <location>
        <begin position="331"/>
        <end position="350"/>
    </location>
</feature>
<accession>A0AA35J2Z2</accession>
<evidence type="ECO:0000256" key="12">
    <source>
        <dbReference type="SAM" id="MobiDB-lite"/>
    </source>
</evidence>
<feature type="compositionally biased region" description="Basic and acidic residues" evidence="12">
    <location>
        <begin position="884"/>
        <end position="894"/>
    </location>
</feature>
<dbReference type="InterPro" id="IPR011527">
    <property type="entry name" value="ABC1_TM_dom"/>
</dbReference>
<feature type="transmembrane region" description="Helical" evidence="13">
    <location>
        <begin position="113"/>
        <end position="131"/>
    </location>
</feature>
<keyword evidence="6" id="KW-0677">Repeat</keyword>
<dbReference type="Pfam" id="PF00005">
    <property type="entry name" value="ABC_tran"/>
    <property type="match status" value="2"/>
</dbReference>
<dbReference type="SUPFAM" id="SSF90123">
    <property type="entry name" value="ABC transporter transmembrane region"/>
    <property type="match status" value="2"/>
</dbReference>
<feature type="domain" description="ABC transmembrane type-1" evidence="15">
    <location>
        <begin position="302"/>
        <end position="578"/>
    </location>
</feature>
<evidence type="ECO:0000256" key="2">
    <source>
        <dbReference type="ARBA" id="ARBA00005417"/>
    </source>
</evidence>
<dbReference type="Pfam" id="PF24357">
    <property type="entry name" value="TMD0_ABC"/>
    <property type="match status" value="1"/>
</dbReference>
<dbReference type="CDD" id="cd03250">
    <property type="entry name" value="ABCC_MRP_domain1"/>
    <property type="match status" value="1"/>
</dbReference>
<feature type="domain" description="ABC transporter" evidence="14">
    <location>
        <begin position="1302"/>
        <end position="1554"/>
    </location>
</feature>
<feature type="transmembrane region" description="Helical" evidence="13">
    <location>
        <begin position="215"/>
        <end position="234"/>
    </location>
</feature>
<evidence type="ECO:0000256" key="10">
    <source>
        <dbReference type="ARBA" id="ARBA00023136"/>
    </source>
</evidence>
<feature type="transmembrane region" description="Helical" evidence="13">
    <location>
        <begin position="24"/>
        <end position="47"/>
    </location>
</feature>
<feature type="transmembrane region" description="Helical" evidence="13">
    <location>
        <begin position="1095"/>
        <end position="1116"/>
    </location>
</feature>
<dbReference type="Gene3D" id="1.20.1560.10">
    <property type="entry name" value="ABC transporter type 1, transmembrane domain"/>
    <property type="match status" value="2"/>
</dbReference>
<dbReference type="InterPro" id="IPR050173">
    <property type="entry name" value="ABC_transporter_C-like"/>
</dbReference>
<evidence type="ECO:0000256" key="1">
    <source>
        <dbReference type="ARBA" id="ARBA00004128"/>
    </source>
</evidence>
<dbReference type="PANTHER" id="PTHR24223:SF443">
    <property type="entry name" value="MULTIDRUG-RESISTANCE LIKE PROTEIN 1, ISOFORM I"/>
    <property type="match status" value="1"/>
</dbReference>
<dbReference type="GO" id="GO:0140359">
    <property type="term" value="F:ABC-type transporter activity"/>
    <property type="evidence" value="ECO:0007669"/>
    <property type="project" value="InterPro"/>
</dbReference>
<dbReference type="EMBL" id="OX365923">
    <property type="protein sequence ID" value="CAI4045931.1"/>
    <property type="molecule type" value="Genomic_DNA"/>
</dbReference>
<dbReference type="InterPro" id="IPR036640">
    <property type="entry name" value="ABC1_TM_sf"/>
</dbReference>
<evidence type="ECO:0000256" key="8">
    <source>
        <dbReference type="ARBA" id="ARBA00022840"/>
    </source>
</evidence>
<comment type="similarity">
    <text evidence="2">Belongs to the ABC transporter superfamily.</text>
</comment>
<name>A0AA35J2Z2_SACUV</name>
<keyword evidence="7" id="KW-0547">Nucleotide-binding</keyword>
<keyword evidence="4" id="KW-0926">Vacuole</keyword>
<protein>
    <submittedName>
        <fullName evidence="16">Uncharacterized protein</fullName>
    </submittedName>
</protein>
<dbReference type="PROSITE" id="PS50929">
    <property type="entry name" value="ABC_TM1F"/>
    <property type="match status" value="2"/>
</dbReference>
<keyword evidence="3" id="KW-0813">Transport</keyword>
<gene>
    <name evidence="16" type="primary">SUVC12G0450</name>
    <name evidence="16" type="ORF">SUVC_12G0450</name>
</gene>
<feature type="transmembrane region" description="Helical" evidence="13">
    <location>
        <begin position="1209"/>
        <end position="1228"/>
    </location>
</feature>
<feature type="transmembrane region" description="Helical" evidence="13">
    <location>
        <begin position="1017"/>
        <end position="1045"/>
    </location>
</feature>
<dbReference type="InterPro" id="IPR044746">
    <property type="entry name" value="ABCC_6TM_D1"/>
</dbReference>
<proteinExistence type="inferred from homology"/>
<evidence type="ECO:0000259" key="14">
    <source>
        <dbReference type="PROSITE" id="PS50893"/>
    </source>
</evidence>
<feature type="transmembrane region" description="Helical" evidence="13">
    <location>
        <begin position="1122"/>
        <end position="1142"/>
    </location>
</feature>
<evidence type="ECO:0000256" key="3">
    <source>
        <dbReference type="ARBA" id="ARBA00022448"/>
    </source>
</evidence>
<dbReference type="GO" id="GO:0000329">
    <property type="term" value="C:fungal-type vacuole membrane"/>
    <property type="evidence" value="ECO:0007669"/>
    <property type="project" value="UniProtKB-ARBA"/>
</dbReference>
<feature type="domain" description="ABC transporter" evidence="14">
    <location>
        <begin position="633"/>
        <end position="871"/>
    </location>
</feature>
<dbReference type="PROSITE" id="PS50893">
    <property type="entry name" value="ABC_TRANSPORTER_2"/>
    <property type="match status" value="2"/>
</dbReference>
<dbReference type="FunFam" id="3.40.50.300:FF:002123">
    <property type="entry name" value="ATP-binding cassette bilirubin transporter"/>
    <property type="match status" value="1"/>
</dbReference>
<evidence type="ECO:0000256" key="13">
    <source>
        <dbReference type="SAM" id="Phobius"/>
    </source>
</evidence>
<dbReference type="GO" id="GO:0016887">
    <property type="term" value="F:ATP hydrolysis activity"/>
    <property type="evidence" value="ECO:0007669"/>
    <property type="project" value="InterPro"/>
</dbReference>
<feature type="transmembrane region" description="Helical" evidence="13">
    <location>
        <begin position="436"/>
        <end position="453"/>
    </location>
</feature>
<evidence type="ECO:0000313" key="16">
    <source>
        <dbReference type="EMBL" id="CAI4045931.1"/>
    </source>
</evidence>
<feature type="transmembrane region" description="Helical" evidence="13">
    <location>
        <begin position="174"/>
        <end position="195"/>
    </location>
</feature>
<sequence length="1561" mass="177035">MASPMVLEGCPYGYRPYPDNTTNALNPCFLSMVSSWQAVFFLLVGTYQLQKLYRNKKVPPKFKNFPIYPDKISSRHAMHLTNIFFQSTLIVCQLALVSQQSDEIYPSILKKALYLNLLFNVGISLPTQYLGYFKSTYSMGNQLFYYMFQIFMQSFLILQRYYHGSSEQKLTLINGQAAMILEFLILGNSVTIFVYDLCLFEPIEELVEYYKENDWYPPVNVLSYITFIWMNKLIMKTYRDKKIENPDKLPLPPVDLDIRTISKEFEGNWELEKWLDRNSLQRAIWKSFGKTITIAVLYETTSDLLSVIQPQFLRLFIDGFNPETSAKYPPLNGVFIALALFSISVISVFLSNQFYIGIYEAGLGMRGSLASLVYQKSLKLSLAERNNKSTGDILNLMSVDVLRIQRFFENAQTIIGAPIQIIVVLSSLYWLLGNAVIGGLVTMAIMMPINALLSKKAKKLSKTQMKYKDMRIKTITELLNAIKSIKLYAWEEPMMKKLNHVRNDMELKNFRKIGIVSNLIYFAWNCVPLMVTCSTFGLFSLFNDTPLSPSIVFPSLSLFNILNSAIYSVPSMINSIIETSVSMERLKSFLLSDEVDDSFIERTNSPSSDSALPVLEMNNITFLWKSKEALASSQLENNSRTDEESIMGSSQIALKNIEHFEAKRGDLICVVGRVGAGKSTFLKAILGQLPCMSGSKESLAPKLIIRASSLAYCSQESWIMNASVRENILFGHKFDKAYYDLTIKACQLLPDLKILPDGDETLVGEKGISLSGGQKARLSLARAVYSRADIYLLDDILSAVDAEVSKNIIEHVLIGKTALLKNKTIILTTNTVSILKHSQMIYALENGEIVEQGNYESVMKRENDSSKLKKLLEEFDTPIDNMNESDRRTDQSPERDEEETLQLKVVESEAEDEVATNGELELIKVNSRRASLATLRPRPFIGAQLNATKKTSQQAEKTEVGRVKTKVYLAYVKACGVLGVVLFFLFMILTRVFDLAENFWLKYWSESNEKNGSNERVWMFVGVYSLLGVGSAAFNNLRSIIMLLYCSIRGSKKLHENMAKSVIRSPMVFFETTPVGRIINRFSSDMDAVDSSLQYVFSFFFKSILTYLVTIVLVGYNMPWFLVFNMFLLVIYIYYQTFYIVLSRELKRLISISYSPIMSLMSESLNGYSIIDAYNHYERFIYLNYDKIQSNIDLVFNFRSINRWLSVRLQTIGATIVLATALLALATINTKNQLSSGMVGLLMAYSFEVTSSLTWIVRTTVMIETNIVSVERIVEYCELPPEAQSINPEKRPDENWPSEGRIEFKNYSTKYRENLDPVLKDINVSIQPCEKIGIVGRTGAGKSTLSLALFRILEPSEGEIIIDDVNISELGLFDLRSNLAIIPQDAQAFEGTVRTNLDPFNRYSEDELKRAIELAHLKSHLEKMLGNEAENNDINVEERGNAKDILDVKINENGSNLSVGQRQLLCLARALLSHSKILVLDEATASVDMETDKIIQDTIRREFKDRTILTIAHRIDTVLDSDKIIVLDKGNVKEFDSPSKLLSDKGSIFYSLCEKGGYLKQ</sequence>
<dbReference type="FunFam" id="3.40.50.300:FF:000565">
    <property type="entry name" value="ABC bile acid transporter"/>
    <property type="match status" value="1"/>
</dbReference>
<keyword evidence="8" id="KW-0067">ATP-binding</keyword>
<dbReference type="InterPro" id="IPR003439">
    <property type="entry name" value="ABC_transporter-like_ATP-bd"/>
</dbReference>
<dbReference type="InterPro" id="IPR017871">
    <property type="entry name" value="ABC_transporter-like_CS"/>
</dbReference>
<dbReference type="PROSITE" id="PS00211">
    <property type="entry name" value="ABC_TRANSPORTER_1"/>
    <property type="match status" value="2"/>
</dbReference>
<feature type="transmembrane region" description="Helical" evidence="13">
    <location>
        <begin position="143"/>
        <end position="162"/>
    </location>
</feature>
<dbReference type="SUPFAM" id="SSF52540">
    <property type="entry name" value="P-loop containing nucleoside triphosphate hydrolases"/>
    <property type="match status" value="2"/>
</dbReference>
<dbReference type="InterPro" id="IPR027417">
    <property type="entry name" value="P-loop_NTPase"/>
</dbReference>
<dbReference type="Proteomes" id="UP001162090">
    <property type="component" value="Chromosome 12"/>
</dbReference>
<evidence type="ECO:0000256" key="11">
    <source>
        <dbReference type="ARBA" id="ARBA00053425"/>
    </source>
</evidence>
<feature type="domain" description="ABC transmembrane type-1" evidence="15">
    <location>
        <begin position="981"/>
        <end position="1265"/>
    </location>
</feature>
<evidence type="ECO:0000256" key="9">
    <source>
        <dbReference type="ARBA" id="ARBA00022989"/>
    </source>
</evidence>
<feature type="transmembrane region" description="Helical" evidence="13">
    <location>
        <begin position="967"/>
        <end position="989"/>
    </location>
</feature>
<dbReference type="Pfam" id="PF00664">
    <property type="entry name" value="ABC_membrane"/>
    <property type="match status" value="2"/>
</dbReference>
<keyword evidence="10 13" id="KW-0472">Membrane</keyword>
<dbReference type="InterPro" id="IPR003593">
    <property type="entry name" value="AAA+_ATPase"/>
</dbReference>
<evidence type="ECO:0000259" key="15">
    <source>
        <dbReference type="PROSITE" id="PS50929"/>
    </source>
</evidence>
<feature type="transmembrane region" description="Helical" evidence="13">
    <location>
        <begin position="551"/>
        <end position="577"/>
    </location>
</feature>
<dbReference type="CDD" id="cd03244">
    <property type="entry name" value="ABCC_MRP_domain2"/>
    <property type="match status" value="1"/>
</dbReference>